<evidence type="ECO:0000313" key="5">
    <source>
        <dbReference type="EMBL" id="QPF90535.1"/>
    </source>
</evidence>
<sequence>MAEFRGVFPYLVSPVDADGAVLTKVLGQLCEDLIGAGVHGLTPLGSTGEFAYLSAAQRMAIVQTAIETAKSRVPVVAGVASTSTADAVAQAKAYQQLGADGILAILEAYFPLADAQVESYFRSIADAVDIPVVIYTNPQFQRSDLTLDVITRLAEHPRIGYIKDASTNTGRLLSIMNRCGDALRVFSASAHIPAAVMLIGGLGWMAGPACIIPRQSVALYDLCKAGRWDEAMGLQRRLWRINEAFARFNLAACIKAGLTIQGYDVGEPVPPQAALTADARKVVEAALRELA</sequence>
<dbReference type="SMART" id="SM01130">
    <property type="entry name" value="DHDPS"/>
    <property type="match status" value="1"/>
</dbReference>
<feature type="binding site" evidence="4">
    <location>
        <position position="205"/>
    </location>
    <ligand>
        <name>pyruvate</name>
        <dbReference type="ChEBI" id="CHEBI:15361"/>
    </ligand>
</feature>
<dbReference type="PRINTS" id="PR00146">
    <property type="entry name" value="DHPICSNTHASE"/>
</dbReference>
<reference evidence="5 6" key="1">
    <citation type="submission" date="2020-09" db="EMBL/GenBank/DDBJ databases">
        <title>Complete genomes of bradyrhizobia occurring on native shrubby legumes in Australia.</title>
        <authorList>
            <person name="Lafay B."/>
        </authorList>
    </citation>
    <scope>NUCLEOTIDE SEQUENCE [LARGE SCALE GENOMIC DNA]</scope>
    <source>
        <strain evidence="5 6">BDV5040</strain>
    </source>
</reference>
<evidence type="ECO:0000313" key="6">
    <source>
        <dbReference type="Proteomes" id="UP000594621"/>
    </source>
</evidence>
<evidence type="ECO:0000256" key="1">
    <source>
        <dbReference type="ARBA" id="ARBA00023239"/>
    </source>
</evidence>
<keyword evidence="6" id="KW-1185">Reference proteome</keyword>
<dbReference type="PIRSF" id="PIRSF001365">
    <property type="entry name" value="DHDPS"/>
    <property type="match status" value="1"/>
</dbReference>
<dbReference type="InterPro" id="IPR002220">
    <property type="entry name" value="DapA-like"/>
</dbReference>
<dbReference type="Proteomes" id="UP000594621">
    <property type="component" value="Chromosome"/>
</dbReference>
<dbReference type="SUPFAM" id="SSF51569">
    <property type="entry name" value="Aldolase"/>
    <property type="match status" value="1"/>
</dbReference>
<proteinExistence type="inferred from homology"/>
<organism evidence="5 6">
    <name type="scientific">Bradyrhizobium commune</name>
    <dbReference type="NCBI Taxonomy" id="83627"/>
    <lineage>
        <taxon>Bacteria</taxon>
        <taxon>Pseudomonadati</taxon>
        <taxon>Pseudomonadota</taxon>
        <taxon>Alphaproteobacteria</taxon>
        <taxon>Hyphomicrobiales</taxon>
        <taxon>Nitrobacteraceae</taxon>
        <taxon>Bradyrhizobium</taxon>
    </lineage>
</organism>
<accession>A0A7S9GZE4</accession>
<dbReference type="AlphaFoldDB" id="A0A7S9GZE4"/>
<dbReference type="Pfam" id="PF00701">
    <property type="entry name" value="DHDPS"/>
    <property type="match status" value="1"/>
</dbReference>
<dbReference type="PANTHER" id="PTHR12128">
    <property type="entry name" value="DIHYDRODIPICOLINATE SYNTHASE"/>
    <property type="match status" value="1"/>
</dbReference>
<keyword evidence="1 2" id="KW-0456">Lyase</keyword>
<evidence type="ECO:0000256" key="3">
    <source>
        <dbReference type="PIRSR" id="PIRSR001365-1"/>
    </source>
</evidence>
<gene>
    <name evidence="5" type="ORF">IC761_29175</name>
</gene>
<name>A0A7S9GZE4_9BRAD</name>
<dbReference type="InterPro" id="IPR013785">
    <property type="entry name" value="Aldolase_TIM"/>
</dbReference>
<dbReference type="CDD" id="cd00408">
    <property type="entry name" value="DHDPS-like"/>
    <property type="match status" value="1"/>
</dbReference>
<comment type="similarity">
    <text evidence="2">Belongs to the DapA family.</text>
</comment>
<protein>
    <submittedName>
        <fullName evidence="5">Dihydrodipicolinate synthase family protein</fullName>
    </submittedName>
</protein>
<dbReference type="RefSeq" id="WP_195800120.1">
    <property type="nucleotide sequence ID" value="NZ_CP061379.1"/>
</dbReference>
<feature type="binding site" evidence="4">
    <location>
        <position position="47"/>
    </location>
    <ligand>
        <name>pyruvate</name>
        <dbReference type="ChEBI" id="CHEBI:15361"/>
    </ligand>
</feature>
<dbReference type="EMBL" id="CP061379">
    <property type="protein sequence ID" value="QPF90535.1"/>
    <property type="molecule type" value="Genomic_DNA"/>
</dbReference>
<evidence type="ECO:0000256" key="2">
    <source>
        <dbReference type="PIRNR" id="PIRNR001365"/>
    </source>
</evidence>
<dbReference type="Gene3D" id="3.20.20.70">
    <property type="entry name" value="Aldolase class I"/>
    <property type="match status" value="1"/>
</dbReference>
<feature type="active site" description="Proton donor/acceptor" evidence="3">
    <location>
        <position position="135"/>
    </location>
</feature>
<feature type="active site" description="Schiff-base intermediate with substrate" evidence="3">
    <location>
        <position position="163"/>
    </location>
</feature>
<dbReference type="KEGG" id="bcou:IC761_29175"/>
<dbReference type="PANTHER" id="PTHR12128:SF72">
    <property type="entry name" value="DIHYDRODIPICOLINATE SYNTHASE"/>
    <property type="match status" value="1"/>
</dbReference>
<dbReference type="GO" id="GO:0008840">
    <property type="term" value="F:4-hydroxy-tetrahydrodipicolinate synthase activity"/>
    <property type="evidence" value="ECO:0007669"/>
    <property type="project" value="TreeGrafter"/>
</dbReference>
<evidence type="ECO:0000256" key="4">
    <source>
        <dbReference type="PIRSR" id="PIRSR001365-2"/>
    </source>
</evidence>